<dbReference type="InterPro" id="IPR044922">
    <property type="entry name" value="DUF2063_N_sf"/>
</dbReference>
<dbReference type="Proteomes" id="UP000030060">
    <property type="component" value="Unassembled WGS sequence"/>
</dbReference>
<dbReference type="RefSeq" id="WP_038849745.1">
    <property type="nucleotide sequence ID" value="NZ_ASGY01000188.1"/>
</dbReference>
<name>A0A0A1YWP1_PSEFL</name>
<evidence type="ECO:0000259" key="1">
    <source>
        <dbReference type="Pfam" id="PF09836"/>
    </source>
</evidence>
<evidence type="ECO:0000313" key="3">
    <source>
        <dbReference type="Proteomes" id="UP000030060"/>
    </source>
</evidence>
<reference evidence="2 3" key="1">
    <citation type="journal article" date="2013" name="Genome Announc.">
        <title>Draft Genome Sequence of Pseudomonas fluorescens LMG 5329, a White Line-Inducing Principle-Producing Bioindicator for the Mushroom Pathogen Pseudomonas tolaasii.</title>
        <authorList>
            <person name="Ghequire M.G."/>
            <person name="Rokni-Zadeh H."/>
            <person name="Zarrineh P."/>
            <person name="De Mot R."/>
        </authorList>
    </citation>
    <scope>NUCLEOTIDE SEQUENCE [LARGE SCALE GENOMIC DNA]</scope>
    <source>
        <strain evidence="2 3">LMG 5329</strain>
    </source>
</reference>
<dbReference type="Pfam" id="PF09836">
    <property type="entry name" value="DUF2063"/>
    <property type="match status" value="1"/>
</dbReference>
<proteinExistence type="predicted"/>
<dbReference type="EMBL" id="ASGY01000188">
    <property type="protein sequence ID" value="KGE65409.1"/>
    <property type="molecule type" value="Genomic_DNA"/>
</dbReference>
<accession>A0A0A1YWP1</accession>
<dbReference type="Gene3D" id="1.10.150.690">
    <property type="entry name" value="DUF2063"/>
    <property type="match status" value="1"/>
</dbReference>
<dbReference type="InterPro" id="IPR018640">
    <property type="entry name" value="DUF2063"/>
</dbReference>
<organism evidence="2 3">
    <name type="scientific">Pseudomonas fluorescens LMG 5329</name>
    <dbReference type="NCBI Taxonomy" id="1324332"/>
    <lineage>
        <taxon>Bacteria</taxon>
        <taxon>Pseudomonadati</taxon>
        <taxon>Pseudomonadota</taxon>
        <taxon>Gammaproteobacteria</taxon>
        <taxon>Pseudomonadales</taxon>
        <taxon>Pseudomonadaceae</taxon>
        <taxon>Pseudomonas</taxon>
    </lineage>
</organism>
<evidence type="ECO:0000313" key="2">
    <source>
        <dbReference type="EMBL" id="KGE65409.1"/>
    </source>
</evidence>
<dbReference type="AlphaFoldDB" id="A0A0A1YWP1"/>
<comment type="caution">
    <text evidence="2">The sequence shown here is derived from an EMBL/GenBank/DDBJ whole genome shotgun (WGS) entry which is preliminary data.</text>
</comment>
<feature type="domain" description="Putative DNA-binding" evidence="1">
    <location>
        <begin position="4"/>
        <end position="94"/>
    </location>
</feature>
<sequence>MSLHDDFAEALLAPDLACPEGLFSTNGADPASRFVVYRNNVHSSLINALATAYPVTLQLVGDEFFRAMAGLFVQVCPPTSPLISEYGSAFAAFIQDFEPAASVPYLADVARLERLRVRAYHAADTQPLDQQTVLLALQGQADLGKLRLQLHPSLATLNSAYAVVAVWAAHQTEGGLATLNPWHAQGALVMRQGLDVQVFAIDHGSVAFIDSLAHGTPLEKAVEQALETSTEFDLHQCLTLLISHNAITHLQPEQKVSP</sequence>
<dbReference type="OrthoDB" id="4146344at2"/>
<protein>
    <recommendedName>
        <fullName evidence="1">Putative DNA-binding domain-containing protein</fullName>
    </recommendedName>
</protein>
<gene>
    <name evidence="2" type="ORF">K814_0124005</name>
</gene>